<dbReference type="GO" id="GO:0006874">
    <property type="term" value="P:intracellular calcium ion homeostasis"/>
    <property type="evidence" value="ECO:0007669"/>
    <property type="project" value="UniProtKB-UniRule"/>
</dbReference>
<keyword evidence="7" id="KW-0158">Chromosome</keyword>
<feature type="domain" description="BOD1/SHG1" evidence="12">
    <location>
        <begin position="26"/>
        <end position="121"/>
    </location>
</feature>
<dbReference type="GeneTree" id="ENSGT00940000156198"/>
<dbReference type="PANTHER" id="PTHR47391">
    <property type="entry name" value="BIORIENTATION OF CHROMOSOMES IN CELL DIVISION 1 LIKE 1"/>
    <property type="match status" value="1"/>
</dbReference>
<comment type="subunit">
    <text evidence="5 10">Homodimer; disulfide-linked.</text>
</comment>
<dbReference type="STRING" id="8153.ENSHBUP00000003167"/>
<dbReference type="InterPro" id="IPR043244">
    <property type="entry name" value="BOD1L1"/>
</dbReference>
<dbReference type="Proteomes" id="UP000264840">
    <property type="component" value="Unplaced"/>
</dbReference>
<accession>A0A3Q2UYD7</accession>
<feature type="compositionally biased region" description="Basic and acidic residues" evidence="11">
    <location>
        <begin position="392"/>
        <end position="401"/>
    </location>
</feature>
<comment type="function">
    <text evidence="1 10">Its primary function is the prevention of hypercalcemia. Upon release into the circulation, it lowers calcium transport by the gills, thereby reducing its rate of influx from the environment into the extracellular compartment. STC also stimulates phosphate reabsorption by renal proximal tubules. The consequence of this action is increased levels of plasma phosphate, which combines with excess calcium and promotes its disposal into bone and scales.</text>
</comment>
<comment type="similarity">
    <text evidence="4 10">Belongs to the stanniocalcin family.</text>
</comment>
<feature type="region of interest" description="Disordered" evidence="11">
    <location>
        <begin position="134"/>
        <end position="159"/>
    </location>
</feature>
<protein>
    <recommendedName>
        <fullName evidence="6 10">Stanniocalcin</fullName>
        <shortName evidence="10">STC</shortName>
    </recommendedName>
    <alternativeName>
        <fullName evidence="10">Corpuscles of Stannius protein</fullName>
    </alternativeName>
</protein>
<evidence type="ECO:0000256" key="1">
    <source>
        <dbReference type="ARBA" id="ARBA00003962"/>
    </source>
</evidence>
<dbReference type="Pfam" id="PF03298">
    <property type="entry name" value="Stanniocalcin"/>
    <property type="match status" value="1"/>
</dbReference>
<evidence type="ECO:0000256" key="11">
    <source>
        <dbReference type="SAM" id="MobiDB-lite"/>
    </source>
</evidence>
<evidence type="ECO:0000256" key="8">
    <source>
        <dbReference type="ARBA" id="ARBA00022702"/>
    </source>
</evidence>
<dbReference type="Ensembl" id="ENSHBUT00000010845.1">
    <property type="protein sequence ID" value="ENSHBUP00000003167.1"/>
    <property type="gene ID" value="ENSHBUG00000004421.1"/>
</dbReference>
<evidence type="ECO:0000256" key="5">
    <source>
        <dbReference type="ARBA" id="ARBA00011748"/>
    </source>
</evidence>
<evidence type="ECO:0000256" key="9">
    <source>
        <dbReference type="ARBA" id="ARBA00023157"/>
    </source>
</evidence>
<evidence type="ECO:0000256" key="4">
    <source>
        <dbReference type="ARBA" id="ARBA00008693"/>
    </source>
</evidence>
<evidence type="ECO:0000256" key="7">
    <source>
        <dbReference type="ARBA" id="ARBA00022454"/>
    </source>
</evidence>
<comment type="similarity">
    <text evidence="3">Belongs to the BOD1 family.</text>
</comment>
<dbReference type="GO" id="GO:0005615">
    <property type="term" value="C:extracellular space"/>
    <property type="evidence" value="ECO:0007669"/>
    <property type="project" value="UniProtKB-UniRule"/>
</dbReference>
<feature type="compositionally biased region" description="Polar residues" evidence="11">
    <location>
        <begin position="403"/>
        <end position="426"/>
    </location>
</feature>
<evidence type="ECO:0000256" key="3">
    <source>
        <dbReference type="ARBA" id="ARBA00008463"/>
    </source>
</evidence>
<dbReference type="AlphaFoldDB" id="A0A3Q2UYD7"/>
<keyword evidence="8" id="KW-0372">Hormone</keyword>
<dbReference type="GO" id="GO:0005694">
    <property type="term" value="C:chromosome"/>
    <property type="evidence" value="ECO:0007669"/>
    <property type="project" value="UniProtKB-SubCell"/>
</dbReference>
<sequence length="426" mass="47336">MAEGSGNVNVNPANLPPGDPQLIGMIVEHLKNRGLFDEFRRDCLADVDTKPAYQNLRQKVDNFVTSHLSTQNWNPSINKNQMRNGLRQSVVQSGMLESGVDRIITQVVDPKMNHTFRPHIETAIHDFLSGDRKEESTSSLNSAPSEQTEPQEAPSASAQRKVDSLRLDSGCVLFLILYYLAHTFTWKVNADLSLCLVAELQSCLLSSADVGCGMFQCLSNNSCEIRGLDHICLTLLHNAGHYDSQGKAFVKDTLRCLALGLRQRFSCISRRCSAIKEMVCVLQRECYTKHQLCLALRDHMDTVENLVQFHLMFPPGPYVELTNFLLKCGEEVKTWVGRRLREQCEQYWGSLCSSLAGNCPLCQSDTLDQSTSPSTSAQWPIAAGGPLQQQTREAKPEDGLSHIDNTTEPDSVVSDKSSVTLQTDGN</sequence>
<keyword evidence="10" id="KW-0964">Secreted</keyword>
<comment type="subcellular location">
    <subcellularLocation>
        <location evidence="2">Chromosome</location>
    </subcellularLocation>
    <subcellularLocation>
        <location evidence="10">Secreted</location>
    </subcellularLocation>
</comment>
<feature type="region of interest" description="Disordered" evidence="11">
    <location>
        <begin position="372"/>
        <end position="426"/>
    </location>
</feature>
<evidence type="ECO:0000256" key="2">
    <source>
        <dbReference type="ARBA" id="ARBA00004286"/>
    </source>
</evidence>
<evidence type="ECO:0000313" key="14">
    <source>
        <dbReference type="Proteomes" id="UP000264840"/>
    </source>
</evidence>
<evidence type="ECO:0000313" key="13">
    <source>
        <dbReference type="Ensembl" id="ENSHBUP00000003167.1"/>
    </source>
</evidence>
<dbReference type="InterPro" id="IPR004978">
    <property type="entry name" value="Stanniocalcin"/>
</dbReference>
<name>A0A3Q2UYD7_HAPBU</name>
<dbReference type="Pfam" id="PF05205">
    <property type="entry name" value="COMPASS-Shg1"/>
    <property type="match status" value="1"/>
</dbReference>
<dbReference type="InterPro" id="IPR055264">
    <property type="entry name" value="BOD1/SHG1_dom"/>
</dbReference>
<organism evidence="13 14">
    <name type="scientific">Haplochromis burtoni</name>
    <name type="common">Burton's mouthbrooder</name>
    <name type="synonym">Chromis burtoni</name>
    <dbReference type="NCBI Taxonomy" id="8153"/>
    <lineage>
        <taxon>Eukaryota</taxon>
        <taxon>Metazoa</taxon>
        <taxon>Chordata</taxon>
        <taxon>Craniata</taxon>
        <taxon>Vertebrata</taxon>
        <taxon>Euteleostomi</taxon>
        <taxon>Actinopterygii</taxon>
        <taxon>Neopterygii</taxon>
        <taxon>Teleostei</taxon>
        <taxon>Neoteleostei</taxon>
        <taxon>Acanthomorphata</taxon>
        <taxon>Ovalentaria</taxon>
        <taxon>Cichlomorphae</taxon>
        <taxon>Cichliformes</taxon>
        <taxon>Cichlidae</taxon>
        <taxon>African cichlids</taxon>
        <taxon>Pseudocrenilabrinae</taxon>
        <taxon>Haplochromini</taxon>
        <taxon>Haplochromis</taxon>
    </lineage>
</organism>
<reference evidence="13" key="2">
    <citation type="submission" date="2025-09" db="UniProtKB">
        <authorList>
            <consortium name="Ensembl"/>
        </authorList>
    </citation>
    <scope>IDENTIFICATION</scope>
</reference>
<evidence type="ECO:0000256" key="6">
    <source>
        <dbReference type="ARBA" id="ARBA00017831"/>
    </source>
</evidence>
<evidence type="ECO:0000259" key="12">
    <source>
        <dbReference type="Pfam" id="PF05205"/>
    </source>
</evidence>
<proteinExistence type="inferred from homology"/>
<feature type="compositionally biased region" description="Polar residues" evidence="11">
    <location>
        <begin position="137"/>
        <end position="158"/>
    </location>
</feature>
<keyword evidence="14" id="KW-1185">Reference proteome</keyword>
<reference evidence="13" key="1">
    <citation type="submission" date="2025-08" db="UniProtKB">
        <authorList>
            <consortium name="Ensembl"/>
        </authorList>
    </citation>
    <scope>IDENTIFICATION</scope>
</reference>
<dbReference type="GO" id="GO:0005179">
    <property type="term" value="F:hormone activity"/>
    <property type="evidence" value="ECO:0007669"/>
    <property type="project" value="UniProtKB-KW"/>
</dbReference>
<keyword evidence="9 10" id="KW-1015">Disulfide bond</keyword>
<dbReference type="PANTHER" id="PTHR47391:SF1">
    <property type="entry name" value="BIORIENTATION OF CHROMOSOMES IN CELL DIVISION 1 LIKE 1"/>
    <property type="match status" value="1"/>
</dbReference>
<evidence type="ECO:0000256" key="10">
    <source>
        <dbReference type="RuleBase" id="RU369112"/>
    </source>
</evidence>